<dbReference type="PANTHER" id="PTHR35801:SF1">
    <property type="entry name" value="PHOSPHOSERINE PHOSPHATASE RSBX"/>
    <property type="match status" value="1"/>
</dbReference>
<dbReference type="STRING" id="631454.N177_3595"/>
<name>V4QUV5_9HYPH</name>
<dbReference type="eggNOG" id="COG2172">
    <property type="taxonomic scope" value="Bacteria"/>
</dbReference>
<dbReference type="AlphaFoldDB" id="V4QUV5"/>
<dbReference type="Proteomes" id="UP000017819">
    <property type="component" value="Unassembled WGS sequence"/>
</dbReference>
<dbReference type="InterPro" id="IPR036457">
    <property type="entry name" value="PPM-type-like_dom_sf"/>
</dbReference>
<dbReference type="InterPro" id="IPR001932">
    <property type="entry name" value="PPM-type_phosphatase-like_dom"/>
</dbReference>
<dbReference type="Gene3D" id="3.60.40.10">
    <property type="entry name" value="PPM-type phosphatase domain"/>
    <property type="match status" value="1"/>
</dbReference>
<dbReference type="InterPro" id="IPR039248">
    <property type="entry name" value="Ptase_RsbX"/>
</dbReference>
<dbReference type="Pfam" id="PF07228">
    <property type="entry name" value="SpoIIE"/>
    <property type="match status" value="1"/>
</dbReference>
<dbReference type="SMART" id="SM00331">
    <property type="entry name" value="PP2C_SIG"/>
    <property type="match status" value="1"/>
</dbReference>
<dbReference type="OrthoDB" id="479131at2"/>
<evidence type="ECO:0000313" key="3">
    <source>
        <dbReference type="Proteomes" id="UP000017819"/>
    </source>
</evidence>
<dbReference type="PANTHER" id="PTHR35801">
    <property type="entry name" value="PHOSPHOSERINE PHOSPHATASE RSBX"/>
    <property type="match status" value="1"/>
</dbReference>
<dbReference type="Gene3D" id="3.30.565.10">
    <property type="entry name" value="Histidine kinase-like ATPase, C-terminal domain"/>
    <property type="match status" value="1"/>
</dbReference>
<keyword evidence="3" id="KW-1185">Reference proteome</keyword>
<dbReference type="RefSeq" id="WP_023433713.1">
    <property type="nucleotide sequence ID" value="NZ_AWXZ01000039.1"/>
</dbReference>
<dbReference type="InterPro" id="IPR036890">
    <property type="entry name" value="HATPase_C_sf"/>
</dbReference>
<reference evidence="2 3" key="1">
    <citation type="journal article" date="2014" name="Genome Announc.">
        <title>Draft Genome Sequence of Lutibaculum baratangense Strain AMV1T, Isolated from a Mud Volcano in Andamans, India.</title>
        <authorList>
            <person name="Singh A."/>
            <person name="Sreenivas A."/>
            <person name="Sathyanarayana Reddy G."/>
            <person name="Pinnaka A.K."/>
            <person name="Shivaji S."/>
        </authorList>
    </citation>
    <scope>NUCLEOTIDE SEQUENCE [LARGE SCALE GENOMIC DNA]</scope>
    <source>
        <strain evidence="2 3">AMV1</strain>
    </source>
</reference>
<organism evidence="2 3">
    <name type="scientific">Lutibaculum baratangense AMV1</name>
    <dbReference type="NCBI Taxonomy" id="631454"/>
    <lineage>
        <taxon>Bacteria</taxon>
        <taxon>Pseudomonadati</taxon>
        <taxon>Pseudomonadota</taxon>
        <taxon>Alphaproteobacteria</taxon>
        <taxon>Hyphomicrobiales</taxon>
        <taxon>Tepidamorphaceae</taxon>
        <taxon>Lutibaculum</taxon>
    </lineage>
</organism>
<feature type="domain" description="PPM-type phosphatase" evidence="1">
    <location>
        <begin position="143"/>
        <end position="331"/>
    </location>
</feature>
<evidence type="ECO:0000313" key="2">
    <source>
        <dbReference type="EMBL" id="ESR23527.1"/>
    </source>
</evidence>
<dbReference type="EMBL" id="AWXZ01000039">
    <property type="protein sequence ID" value="ESR23527.1"/>
    <property type="molecule type" value="Genomic_DNA"/>
</dbReference>
<dbReference type="SUPFAM" id="SSF81606">
    <property type="entry name" value="PP2C-like"/>
    <property type="match status" value="1"/>
</dbReference>
<gene>
    <name evidence="2" type="ORF">N177_3595</name>
</gene>
<sequence length="334" mass="34523">MISLPVVEASQVGGARRRALHEAESLGMPSDLQDRLAIIVTEIATNLLRHAREGEVVLVPERRGPHLGMTVIGMDLGPGITAVETAFEDGYTTAGEGGRGIGGGLGAIRRLSDEFDFHTDQGGTTVLAKVASGAAPSSPDAVTAEGLIVPKPGFDAGGDAFAVRHETDATLVLLLDVLGHGATAAEEATRGAAAFEECSGDSLDEAHREVCRALEGGRGAASLIVRIPSEGGVLTGIGLGNVRGEIVSPDGSRRGIPCAPGIVGATQKHPRQTEHEWPQGATLVMSTDGLRNADRTGESPALFSRRPLAIAATLYKRRRRGTDDCGIVVARGAA</sequence>
<protein>
    <submittedName>
        <fullName evidence="2">Anti-sigma B factor RsbT</fullName>
    </submittedName>
</protein>
<comment type="caution">
    <text evidence="2">The sequence shown here is derived from an EMBL/GenBank/DDBJ whole genome shotgun (WGS) entry which is preliminary data.</text>
</comment>
<proteinExistence type="predicted"/>
<accession>V4QUV5</accession>
<dbReference type="InterPro" id="IPR003594">
    <property type="entry name" value="HATPase_dom"/>
</dbReference>
<dbReference type="SUPFAM" id="SSF55874">
    <property type="entry name" value="ATPase domain of HSP90 chaperone/DNA topoisomerase II/histidine kinase"/>
    <property type="match status" value="1"/>
</dbReference>
<dbReference type="Pfam" id="PF13581">
    <property type="entry name" value="HATPase_c_2"/>
    <property type="match status" value="1"/>
</dbReference>
<evidence type="ECO:0000259" key="1">
    <source>
        <dbReference type="SMART" id="SM00331"/>
    </source>
</evidence>